<keyword evidence="4" id="KW-1185">Reference proteome</keyword>
<protein>
    <submittedName>
        <fullName evidence="3">Uncharacterized protein</fullName>
    </submittedName>
</protein>
<comment type="caution">
    <text evidence="3">The sequence shown here is derived from an EMBL/GenBank/DDBJ whole genome shotgun (WGS) entry which is preliminary data.</text>
</comment>
<feature type="chain" id="PRO_5042120669" evidence="2">
    <location>
        <begin position="20"/>
        <end position="195"/>
    </location>
</feature>
<feature type="transmembrane region" description="Helical" evidence="1">
    <location>
        <begin position="152"/>
        <end position="168"/>
    </location>
</feature>
<feature type="signal peptide" evidence="2">
    <location>
        <begin position="1"/>
        <end position="19"/>
    </location>
</feature>
<dbReference type="Proteomes" id="UP001195769">
    <property type="component" value="Unassembled WGS sequence"/>
</dbReference>
<evidence type="ECO:0000256" key="2">
    <source>
        <dbReference type="SAM" id="SignalP"/>
    </source>
</evidence>
<evidence type="ECO:0000256" key="1">
    <source>
        <dbReference type="SAM" id="Phobius"/>
    </source>
</evidence>
<keyword evidence="1" id="KW-0472">Membrane</keyword>
<dbReference type="RefSeq" id="XP_041226123.1">
    <property type="nucleotide sequence ID" value="XM_041376975.1"/>
</dbReference>
<dbReference type="EMBL" id="JABBWK010000026">
    <property type="protein sequence ID" value="KAG1900547.1"/>
    <property type="molecule type" value="Genomic_DNA"/>
</dbReference>
<sequence>MPAVLGVVAIMSVITMVIWEFDANDYNNCILGNSLDIVAAVHTITIKCFGQWIDYFKMLQKNCSLENTLKIPLHSNVRWALQMECLGMHIHYNRSSTYSSAQQMSSLGQSQSFSTMGNWMLITFNNYEIYKDAIQAGLDKIRKYYWKFDNKPMYVLMLILYLYYKLAYTKMQWGRPKEQAKECTAGNPNTIDWYN</sequence>
<evidence type="ECO:0000313" key="4">
    <source>
        <dbReference type="Proteomes" id="UP001195769"/>
    </source>
</evidence>
<proteinExistence type="predicted"/>
<reference evidence="3" key="1">
    <citation type="journal article" date="2020" name="New Phytol.">
        <title>Comparative genomics reveals dynamic genome evolution in host specialist ectomycorrhizal fungi.</title>
        <authorList>
            <person name="Lofgren L.A."/>
            <person name="Nguyen N.H."/>
            <person name="Vilgalys R."/>
            <person name="Ruytinx J."/>
            <person name="Liao H.L."/>
            <person name="Branco S."/>
            <person name="Kuo A."/>
            <person name="LaButti K."/>
            <person name="Lipzen A."/>
            <person name="Andreopoulos W."/>
            <person name="Pangilinan J."/>
            <person name="Riley R."/>
            <person name="Hundley H."/>
            <person name="Na H."/>
            <person name="Barry K."/>
            <person name="Grigoriev I.V."/>
            <person name="Stajich J.E."/>
            <person name="Kennedy P.G."/>
        </authorList>
    </citation>
    <scope>NUCLEOTIDE SEQUENCE</scope>
    <source>
        <strain evidence="3">FC203</strain>
    </source>
</reference>
<dbReference type="AlphaFoldDB" id="A0AAD4E6L5"/>
<evidence type="ECO:0000313" key="3">
    <source>
        <dbReference type="EMBL" id="KAG1900547.1"/>
    </source>
</evidence>
<keyword evidence="1" id="KW-0812">Transmembrane</keyword>
<accession>A0AAD4E6L5</accession>
<dbReference type="GeneID" id="64671273"/>
<organism evidence="3 4">
    <name type="scientific">Suillus fuscotomentosus</name>
    <dbReference type="NCBI Taxonomy" id="1912939"/>
    <lineage>
        <taxon>Eukaryota</taxon>
        <taxon>Fungi</taxon>
        <taxon>Dikarya</taxon>
        <taxon>Basidiomycota</taxon>
        <taxon>Agaricomycotina</taxon>
        <taxon>Agaricomycetes</taxon>
        <taxon>Agaricomycetidae</taxon>
        <taxon>Boletales</taxon>
        <taxon>Suillineae</taxon>
        <taxon>Suillaceae</taxon>
        <taxon>Suillus</taxon>
    </lineage>
</organism>
<keyword evidence="2" id="KW-0732">Signal</keyword>
<keyword evidence="1" id="KW-1133">Transmembrane helix</keyword>
<gene>
    <name evidence="3" type="ORF">F5891DRAFT_980142</name>
</gene>
<name>A0AAD4E6L5_9AGAM</name>